<name>A0A821BZP3_9BILA</name>
<gene>
    <name evidence="1" type="ORF">TOA249_LOCUS10716</name>
</gene>
<evidence type="ECO:0000313" key="1">
    <source>
        <dbReference type="EMBL" id="CAF4602652.1"/>
    </source>
</evidence>
<evidence type="ECO:0000313" key="2">
    <source>
        <dbReference type="Proteomes" id="UP000663838"/>
    </source>
</evidence>
<protein>
    <submittedName>
        <fullName evidence="1">Uncharacterized protein</fullName>
    </submittedName>
</protein>
<dbReference type="Proteomes" id="UP000663838">
    <property type="component" value="Unassembled WGS sequence"/>
</dbReference>
<reference evidence="1" key="1">
    <citation type="submission" date="2021-02" db="EMBL/GenBank/DDBJ databases">
        <authorList>
            <person name="Nowell W R."/>
        </authorList>
    </citation>
    <scope>NUCLEOTIDE SEQUENCE</scope>
</reference>
<proteinExistence type="predicted"/>
<organism evidence="1 2">
    <name type="scientific">Rotaria socialis</name>
    <dbReference type="NCBI Taxonomy" id="392032"/>
    <lineage>
        <taxon>Eukaryota</taxon>
        <taxon>Metazoa</taxon>
        <taxon>Spiralia</taxon>
        <taxon>Gnathifera</taxon>
        <taxon>Rotifera</taxon>
        <taxon>Eurotatoria</taxon>
        <taxon>Bdelloidea</taxon>
        <taxon>Philodinida</taxon>
        <taxon>Philodinidae</taxon>
        <taxon>Rotaria</taxon>
    </lineage>
</organism>
<sequence length="40" mass="4505">LSKFSKRNDPTRISTKTSLICALHISAKYLQLFSSGNIKH</sequence>
<feature type="non-terminal residue" evidence="1">
    <location>
        <position position="1"/>
    </location>
</feature>
<dbReference type="AlphaFoldDB" id="A0A821BZP3"/>
<comment type="caution">
    <text evidence="1">The sequence shown here is derived from an EMBL/GenBank/DDBJ whole genome shotgun (WGS) entry which is preliminary data.</text>
</comment>
<dbReference type="EMBL" id="CAJOBS010000565">
    <property type="protein sequence ID" value="CAF4602652.1"/>
    <property type="molecule type" value="Genomic_DNA"/>
</dbReference>
<accession>A0A821BZP3</accession>